<dbReference type="PRINTS" id="PR00455">
    <property type="entry name" value="HTHTETR"/>
</dbReference>
<dbReference type="PANTHER" id="PTHR30055:SF241">
    <property type="entry name" value="TRANSCRIPTIONAL REGULATORY PROTEIN"/>
    <property type="match status" value="1"/>
</dbReference>
<dbReference type="InterPro" id="IPR050109">
    <property type="entry name" value="HTH-type_TetR-like_transc_reg"/>
</dbReference>
<dbReference type="InterPro" id="IPR039538">
    <property type="entry name" value="BetI_C"/>
</dbReference>
<keyword evidence="1" id="KW-0678">Repressor</keyword>
<dbReference type="PROSITE" id="PS50977">
    <property type="entry name" value="HTH_TETR_2"/>
    <property type="match status" value="1"/>
</dbReference>
<keyword evidence="2" id="KW-0805">Transcription regulation</keyword>
<dbReference type="Pfam" id="PF13977">
    <property type="entry name" value="TetR_C_6"/>
    <property type="match status" value="1"/>
</dbReference>
<evidence type="ECO:0000256" key="3">
    <source>
        <dbReference type="ARBA" id="ARBA00023125"/>
    </source>
</evidence>
<keyword evidence="4" id="KW-0804">Transcription</keyword>
<name>A0ABV9FVA7_9NOCA</name>
<evidence type="ECO:0000256" key="4">
    <source>
        <dbReference type="ARBA" id="ARBA00023163"/>
    </source>
</evidence>
<dbReference type="Gene3D" id="1.10.10.60">
    <property type="entry name" value="Homeodomain-like"/>
    <property type="match status" value="1"/>
</dbReference>
<evidence type="ECO:0000259" key="6">
    <source>
        <dbReference type="PROSITE" id="PS50977"/>
    </source>
</evidence>
<evidence type="ECO:0000256" key="2">
    <source>
        <dbReference type="ARBA" id="ARBA00023015"/>
    </source>
</evidence>
<dbReference type="SUPFAM" id="SSF48498">
    <property type="entry name" value="Tetracyclin repressor-like, C-terminal domain"/>
    <property type="match status" value="1"/>
</dbReference>
<dbReference type="InterPro" id="IPR036271">
    <property type="entry name" value="Tet_transcr_reg_TetR-rel_C_sf"/>
</dbReference>
<keyword evidence="3 5" id="KW-0238">DNA-binding</keyword>
<organism evidence="7 8">
    <name type="scientific">Rhodococcus kronopolitis</name>
    <dbReference type="NCBI Taxonomy" id="1460226"/>
    <lineage>
        <taxon>Bacteria</taxon>
        <taxon>Bacillati</taxon>
        <taxon>Actinomycetota</taxon>
        <taxon>Actinomycetes</taxon>
        <taxon>Mycobacteriales</taxon>
        <taxon>Nocardiaceae</taxon>
        <taxon>Rhodococcus</taxon>
    </lineage>
</organism>
<dbReference type="Proteomes" id="UP001595914">
    <property type="component" value="Unassembled WGS sequence"/>
</dbReference>
<feature type="DNA-binding region" description="H-T-H motif" evidence="5">
    <location>
        <begin position="29"/>
        <end position="48"/>
    </location>
</feature>
<gene>
    <name evidence="7" type="ORF">ACFO6S_13775</name>
</gene>
<accession>A0ABV9FVA7</accession>
<evidence type="ECO:0000256" key="5">
    <source>
        <dbReference type="PROSITE-ProRule" id="PRU00335"/>
    </source>
</evidence>
<comment type="caution">
    <text evidence="7">The sequence shown here is derived from an EMBL/GenBank/DDBJ whole genome shotgun (WGS) entry which is preliminary data.</text>
</comment>
<dbReference type="SUPFAM" id="SSF46689">
    <property type="entry name" value="Homeodomain-like"/>
    <property type="match status" value="1"/>
</dbReference>
<dbReference type="InterPro" id="IPR001647">
    <property type="entry name" value="HTH_TetR"/>
</dbReference>
<dbReference type="EMBL" id="JBHSFO010000007">
    <property type="protein sequence ID" value="MFC4604760.1"/>
    <property type="molecule type" value="Genomic_DNA"/>
</dbReference>
<dbReference type="Pfam" id="PF00440">
    <property type="entry name" value="TetR_N"/>
    <property type="match status" value="1"/>
</dbReference>
<dbReference type="InterPro" id="IPR009057">
    <property type="entry name" value="Homeodomain-like_sf"/>
</dbReference>
<reference evidence="8" key="1">
    <citation type="journal article" date="2019" name="Int. J. Syst. Evol. Microbiol.">
        <title>The Global Catalogue of Microorganisms (GCM) 10K type strain sequencing project: providing services to taxonomists for standard genome sequencing and annotation.</title>
        <authorList>
            <consortium name="The Broad Institute Genomics Platform"/>
            <consortium name="The Broad Institute Genome Sequencing Center for Infectious Disease"/>
            <person name="Wu L."/>
            <person name="Ma J."/>
        </authorList>
    </citation>
    <scope>NUCLEOTIDE SEQUENCE [LARGE SCALE GENOMIC DNA]</scope>
    <source>
        <strain evidence="8">CCUG 54520</strain>
    </source>
</reference>
<dbReference type="RefSeq" id="WP_378417841.1">
    <property type="nucleotide sequence ID" value="NZ_JBHSFO010000007.1"/>
</dbReference>
<dbReference type="PANTHER" id="PTHR30055">
    <property type="entry name" value="HTH-TYPE TRANSCRIPTIONAL REGULATOR RUTR"/>
    <property type="match status" value="1"/>
</dbReference>
<keyword evidence="8" id="KW-1185">Reference proteome</keyword>
<evidence type="ECO:0000313" key="7">
    <source>
        <dbReference type="EMBL" id="MFC4604760.1"/>
    </source>
</evidence>
<dbReference type="Gene3D" id="1.10.357.10">
    <property type="entry name" value="Tetracycline Repressor, domain 2"/>
    <property type="match status" value="1"/>
</dbReference>
<evidence type="ECO:0000256" key="1">
    <source>
        <dbReference type="ARBA" id="ARBA00022491"/>
    </source>
</evidence>
<evidence type="ECO:0000313" key="8">
    <source>
        <dbReference type="Proteomes" id="UP001595914"/>
    </source>
</evidence>
<proteinExistence type="predicted"/>
<sequence>MPRSRAQTRERLLAAALDVFAEEGFGRSTVEQVCERAGFTRGAFYSNFDSLDELFLAMWEQRSQAMLAGIRDAVAGAEATVDDESFDLDQAAARILAAIPVEDRWYRITAEFTAHALRNPDLKSVMAAREAAIQATILPIVDSALARAGRRISDPQALGRALVAVHDGTSVQVLMEPGDPQIVSARTELFLCVLRSFSENNSPSENK</sequence>
<protein>
    <submittedName>
        <fullName evidence="7">TetR/AcrR family transcriptional regulator</fullName>
    </submittedName>
</protein>
<feature type="domain" description="HTH tetR-type" evidence="6">
    <location>
        <begin position="6"/>
        <end position="66"/>
    </location>
</feature>